<evidence type="ECO:0000256" key="2">
    <source>
        <dbReference type="ARBA" id="ARBA00007812"/>
    </source>
</evidence>
<dbReference type="Gene3D" id="3.40.50.1220">
    <property type="entry name" value="TPP-binding domain"/>
    <property type="match status" value="1"/>
</dbReference>
<dbReference type="InterPro" id="IPR011766">
    <property type="entry name" value="TPP_enzyme_TPP-bd"/>
</dbReference>
<evidence type="ECO:0000256" key="1">
    <source>
        <dbReference type="ARBA" id="ARBA00001964"/>
    </source>
</evidence>
<dbReference type="SUPFAM" id="SSF52518">
    <property type="entry name" value="Thiamin diphosphate-binding fold (THDP-binding)"/>
    <property type="match status" value="2"/>
</dbReference>
<feature type="domain" description="Thiamine pyrophosphate enzyme TPP-binding" evidence="6">
    <location>
        <begin position="377"/>
        <end position="522"/>
    </location>
</feature>
<evidence type="ECO:0000259" key="7">
    <source>
        <dbReference type="Pfam" id="PF02776"/>
    </source>
</evidence>
<dbReference type="GO" id="GO:0000287">
    <property type="term" value="F:magnesium ion binding"/>
    <property type="evidence" value="ECO:0007669"/>
    <property type="project" value="InterPro"/>
</dbReference>
<geneLocation type="plasmid" evidence="8 9">
    <name>unnamed4</name>
</geneLocation>
<comment type="cofactor">
    <cofactor evidence="1">
        <name>thiamine diphosphate</name>
        <dbReference type="ChEBI" id="CHEBI:58937"/>
    </cofactor>
</comment>
<evidence type="ECO:0000259" key="5">
    <source>
        <dbReference type="Pfam" id="PF00205"/>
    </source>
</evidence>
<dbReference type="EMBL" id="CP132306">
    <property type="protein sequence ID" value="WLS01051.1"/>
    <property type="molecule type" value="Genomic_DNA"/>
</dbReference>
<feature type="domain" description="Thiamine pyrophosphate enzyme central" evidence="5">
    <location>
        <begin position="194"/>
        <end position="323"/>
    </location>
</feature>
<sequence length="530" mass="56417">MVANQIGGHAAIEILETYGVDTVFGIPGVHTLDLYRGIADRKMRHVGVRHEQGAGFMADGYARASGRPGVCCLITGPGLLNAATPIGQAYSDSVPMLVLCSVNASSDLGKGRGRLHEITDQRATVAPITAFARTIFQASELPDAVADAFAVFESARPRPVVLEMPLDMLASASNLGQPVRVRAAAMAPAKQDLDTARDLIDRARTPVVIAGGGTVDCAAALRAFVEKIGALCVTTTAGKGVFPDSHPASLRATLSLAATQEYVNRADLVIAIGTELAETDNWVDAYQFSGDLIRIDIDEHTLTRDYKPTVGILAEAASTLEALTEIVGAARAPDLTSVERIRAQNGNMLTPLEQKHVKVLDAMKAAVGQDGILATDMTQIAYTANFHFPCDRPRGYFHPCGFGTLGYALPAAIGAKVACPDRDVVALAGDAGFLFTLQELGTAVEEKLSLPIIVWNNDLLAQIHKDMVRLDIGEIGVKPRNPDYLALARSFGCNAVRPQSLDEITQAVKAAFKADGPTLIEIREHSEFLD</sequence>
<dbReference type="GO" id="GO:0030976">
    <property type="term" value="F:thiamine pyrophosphate binding"/>
    <property type="evidence" value="ECO:0007669"/>
    <property type="project" value="InterPro"/>
</dbReference>
<dbReference type="GO" id="GO:0009097">
    <property type="term" value="P:isoleucine biosynthetic process"/>
    <property type="evidence" value="ECO:0007669"/>
    <property type="project" value="TreeGrafter"/>
</dbReference>
<keyword evidence="8" id="KW-0456">Lyase</keyword>
<dbReference type="Proteomes" id="UP001234585">
    <property type="component" value="Plasmid unnamed4"/>
</dbReference>
<dbReference type="PANTHER" id="PTHR18968:SF13">
    <property type="entry name" value="ACETOLACTATE SYNTHASE CATALYTIC SUBUNIT, MITOCHONDRIAL"/>
    <property type="match status" value="1"/>
</dbReference>
<name>A0AA50DCT5_9HYPH</name>
<dbReference type="PANTHER" id="PTHR18968">
    <property type="entry name" value="THIAMINE PYROPHOSPHATE ENZYMES"/>
    <property type="match status" value="1"/>
</dbReference>
<dbReference type="Pfam" id="PF00205">
    <property type="entry name" value="TPP_enzyme_M"/>
    <property type="match status" value="1"/>
</dbReference>
<dbReference type="GO" id="GO:0009099">
    <property type="term" value="P:L-valine biosynthetic process"/>
    <property type="evidence" value="ECO:0007669"/>
    <property type="project" value="TreeGrafter"/>
</dbReference>
<dbReference type="CDD" id="cd07035">
    <property type="entry name" value="TPP_PYR_POX_like"/>
    <property type="match status" value="1"/>
</dbReference>
<dbReference type="Gene3D" id="3.40.50.970">
    <property type="match status" value="2"/>
</dbReference>
<dbReference type="InterPro" id="IPR000399">
    <property type="entry name" value="TPP-bd_CS"/>
</dbReference>
<keyword evidence="8" id="KW-0614">Plasmid</keyword>
<dbReference type="Pfam" id="PF02776">
    <property type="entry name" value="TPP_enzyme_N"/>
    <property type="match status" value="1"/>
</dbReference>
<dbReference type="PROSITE" id="PS00187">
    <property type="entry name" value="TPP_ENZYMES"/>
    <property type="match status" value="1"/>
</dbReference>
<dbReference type="GO" id="GO:0005948">
    <property type="term" value="C:acetolactate synthase complex"/>
    <property type="evidence" value="ECO:0007669"/>
    <property type="project" value="TreeGrafter"/>
</dbReference>
<dbReference type="Pfam" id="PF02775">
    <property type="entry name" value="TPP_enzyme_C"/>
    <property type="match status" value="1"/>
</dbReference>
<organism evidence="8 9">
    <name type="scientific">Shinella sumterensis</name>
    <dbReference type="NCBI Taxonomy" id="1967501"/>
    <lineage>
        <taxon>Bacteria</taxon>
        <taxon>Pseudomonadati</taxon>
        <taxon>Pseudomonadota</taxon>
        <taxon>Alphaproteobacteria</taxon>
        <taxon>Hyphomicrobiales</taxon>
        <taxon>Rhizobiaceae</taxon>
        <taxon>Shinella</taxon>
    </lineage>
</organism>
<feature type="domain" description="Thiamine pyrophosphate enzyme N-terminal TPP-binding" evidence="7">
    <location>
        <begin position="7"/>
        <end position="121"/>
    </location>
</feature>
<dbReference type="InterPro" id="IPR029035">
    <property type="entry name" value="DHS-like_NAD/FAD-binding_dom"/>
</dbReference>
<dbReference type="EC" id="4.1.1.75" evidence="8"/>
<proteinExistence type="inferred from homology"/>
<dbReference type="FunFam" id="3.40.50.970:FF:000007">
    <property type="entry name" value="Acetolactate synthase"/>
    <property type="match status" value="1"/>
</dbReference>
<dbReference type="NCBIfam" id="NF005712">
    <property type="entry name" value="PRK07524.1"/>
    <property type="match status" value="1"/>
</dbReference>
<dbReference type="InterPro" id="IPR012000">
    <property type="entry name" value="Thiamin_PyroP_enz_cen_dom"/>
</dbReference>
<dbReference type="CDD" id="cd00568">
    <property type="entry name" value="TPP_enzymes"/>
    <property type="match status" value="1"/>
</dbReference>
<comment type="similarity">
    <text evidence="2 4">Belongs to the TPP enzyme family.</text>
</comment>
<protein>
    <submittedName>
        <fullName evidence="8">5-guanidino-2-oxopentanoate decarboxylase</fullName>
        <ecNumber evidence="8">4.1.1.75</ecNumber>
    </submittedName>
</protein>
<dbReference type="GO" id="GO:0003984">
    <property type="term" value="F:acetolactate synthase activity"/>
    <property type="evidence" value="ECO:0007669"/>
    <property type="project" value="TreeGrafter"/>
</dbReference>
<dbReference type="GO" id="GO:0050660">
    <property type="term" value="F:flavin adenine dinucleotide binding"/>
    <property type="evidence" value="ECO:0007669"/>
    <property type="project" value="TreeGrafter"/>
</dbReference>
<evidence type="ECO:0000256" key="3">
    <source>
        <dbReference type="ARBA" id="ARBA00023052"/>
    </source>
</evidence>
<keyword evidence="9" id="KW-1185">Reference proteome</keyword>
<dbReference type="InterPro" id="IPR045229">
    <property type="entry name" value="TPP_enz"/>
</dbReference>
<dbReference type="InterPro" id="IPR012001">
    <property type="entry name" value="Thiamin_PyroP_enz_TPP-bd_dom"/>
</dbReference>
<evidence type="ECO:0000259" key="6">
    <source>
        <dbReference type="Pfam" id="PF02775"/>
    </source>
</evidence>
<accession>A0AA50DCT5</accession>
<reference evidence="8 9" key="1">
    <citation type="submission" date="2023-08" db="EMBL/GenBank/DDBJ databases">
        <title>Pathogen: clinical or host-associated sample.</title>
        <authorList>
            <person name="Hergert J."/>
            <person name="Casey R."/>
            <person name="Wagner J."/>
            <person name="Young E.L."/>
            <person name="Oakeson K.F."/>
        </authorList>
    </citation>
    <scope>NUCLEOTIDE SEQUENCE [LARGE SCALE GENOMIC DNA]</scope>
    <source>
        <strain evidence="8 9">1760953</strain>
        <plasmid evidence="8 9">unnamed4</plasmid>
    </source>
</reference>
<evidence type="ECO:0000256" key="4">
    <source>
        <dbReference type="RuleBase" id="RU362132"/>
    </source>
</evidence>
<dbReference type="RefSeq" id="WP_306041279.1">
    <property type="nucleotide sequence ID" value="NZ_CP132306.1"/>
</dbReference>
<dbReference type="SUPFAM" id="SSF52467">
    <property type="entry name" value="DHS-like NAD/FAD-binding domain"/>
    <property type="match status" value="1"/>
</dbReference>
<evidence type="ECO:0000313" key="8">
    <source>
        <dbReference type="EMBL" id="WLS01051.1"/>
    </source>
</evidence>
<dbReference type="InterPro" id="IPR029061">
    <property type="entry name" value="THDP-binding"/>
</dbReference>
<evidence type="ECO:0000313" key="9">
    <source>
        <dbReference type="Proteomes" id="UP001234585"/>
    </source>
</evidence>
<keyword evidence="3 4" id="KW-0786">Thiamine pyrophosphate</keyword>
<dbReference type="AlphaFoldDB" id="A0AA50DCT5"/>
<gene>
    <name evidence="8" type="ORF">Q9313_26365</name>
</gene>
<dbReference type="GO" id="GO:0047435">
    <property type="term" value="F:5-guanidino-2-oxopentanoate decarboxylase activity"/>
    <property type="evidence" value="ECO:0007669"/>
    <property type="project" value="UniProtKB-EC"/>
</dbReference>